<dbReference type="Proteomes" id="UP001138709">
    <property type="component" value="Unassembled WGS sequence"/>
</dbReference>
<dbReference type="SUPFAM" id="SSF53300">
    <property type="entry name" value="vWA-like"/>
    <property type="match status" value="1"/>
</dbReference>
<dbReference type="AlphaFoldDB" id="A0A9X9XHF3"/>
<evidence type="ECO:0000313" key="3">
    <source>
        <dbReference type="Proteomes" id="UP001138709"/>
    </source>
</evidence>
<organism evidence="2 3">
    <name type="scientific">Neoroseomonas eburnea</name>
    <dbReference type="NCBI Taxonomy" id="1346889"/>
    <lineage>
        <taxon>Bacteria</taxon>
        <taxon>Pseudomonadati</taxon>
        <taxon>Pseudomonadota</taxon>
        <taxon>Alphaproteobacteria</taxon>
        <taxon>Acetobacterales</taxon>
        <taxon>Acetobacteraceae</taxon>
        <taxon>Neoroseomonas</taxon>
    </lineage>
</organism>
<feature type="signal peptide" evidence="1">
    <location>
        <begin position="1"/>
        <end position="22"/>
    </location>
</feature>
<sequence>MRRRAALALPGALAPGLAATQAAPVVDLLLVLAMDASGSIDADEFRLQREGLADSVTDPAVLAAVASKPRGAIAVAVVEWGSPGAPVTAVEWMAVRDAASARALAAAIRTAPRSGQSYNAIGDAIAHSAALIAAAPFRSEDRVIDVAGDGPDLRSVTPAAVARDAAVEHGITVNALAIEVAPVTRFGEPLRLHYEREVIGGPGAFVIVAEARRDFARAMRAKLIREIAARPRGIG</sequence>
<keyword evidence="3" id="KW-1185">Reference proteome</keyword>
<dbReference type="InterPro" id="IPR010607">
    <property type="entry name" value="DUF1194"/>
</dbReference>
<comment type="caution">
    <text evidence="2">The sequence shown here is derived from an EMBL/GenBank/DDBJ whole genome shotgun (WGS) entry which is preliminary data.</text>
</comment>
<name>A0A9X9XHF3_9PROT</name>
<reference evidence="2" key="2">
    <citation type="journal article" date="2021" name="Syst. Appl. Microbiol.">
        <title>Roseomonas hellenica sp. nov., isolated from roots of wild-growing Alkanna tinctoria.</title>
        <authorList>
            <person name="Rat A."/>
            <person name="Naranjo H.D."/>
            <person name="Lebbe L."/>
            <person name="Cnockaert M."/>
            <person name="Krigas N."/>
            <person name="Grigoriadou K."/>
            <person name="Maloupa E."/>
            <person name="Willems A."/>
        </authorList>
    </citation>
    <scope>NUCLEOTIDE SEQUENCE</scope>
    <source>
        <strain evidence="2">LMG 31228</strain>
    </source>
</reference>
<feature type="chain" id="PRO_5040936786" evidence="1">
    <location>
        <begin position="23"/>
        <end position="235"/>
    </location>
</feature>
<dbReference type="InterPro" id="IPR036465">
    <property type="entry name" value="vWFA_dom_sf"/>
</dbReference>
<dbReference type="Gene3D" id="3.40.50.410">
    <property type="entry name" value="von Willebrand factor, type A domain"/>
    <property type="match status" value="1"/>
</dbReference>
<reference evidence="2" key="1">
    <citation type="submission" date="2020-01" db="EMBL/GenBank/DDBJ databases">
        <authorList>
            <person name="Rat A."/>
        </authorList>
    </citation>
    <scope>NUCLEOTIDE SEQUENCE</scope>
    <source>
        <strain evidence="2">LMG 31228</strain>
    </source>
</reference>
<dbReference type="EMBL" id="JAAEDL010000027">
    <property type="protein sequence ID" value="MBR0683139.1"/>
    <property type="molecule type" value="Genomic_DNA"/>
</dbReference>
<keyword evidence="1" id="KW-0732">Signal</keyword>
<accession>A0A9X9XHF3</accession>
<evidence type="ECO:0000256" key="1">
    <source>
        <dbReference type="SAM" id="SignalP"/>
    </source>
</evidence>
<protein>
    <submittedName>
        <fullName evidence="2">DUF1194 domain-containing protein</fullName>
    </submittedName>
</protein>
<evidence type="ECO:0000313" key="2">
    <source>
        <dbReference type="EMBL" id="MBR0683139.1"/>
    </source>
</evidence>
<dbReference type="Pfam" id="PF06707">
    <property type="entry name" value="DUF1194"/>
    <property type="match status" value="1"/>
</dbReference>
<gene>
    <name evidence="2" type="ORF">GXW74_21795</name>
</gene>
<proteinExistence type="predicted"/>
<dbReference type="RefSeq" id="WP_211848711.1">
    <property type="nucleotide sequence ID" value="NZ_JAAEDL010000027.1"/>
</dbReference>